<keyword evidence="5 6" id="KW-0472">Membrane</keyword>
<evidence type="ECO:0000256" key="2">
    <source>
        <dbReference type="ARBA" id="ARBA00022475"/>
    </source>
</evidence>
<protein>
    <submittedName>
        <fullName evidence="8">Cytochrome b561</fullName>
    </submittedName>
</protein>
<feature type="transmembrane region" description="Helical" evidence="6">
    <location>
        <begin position="118"/>
        <end position="141"/>
    </location>
</feature>
<evidence type="ECO:0000259" key="7">
    <source>
        <dbReference type="Pfam" id="PF01292"/>
    </source>
</evidence>
<dbReference type="InterPro" id="IPR051542">
    <property type="entry name" value="Hydrogenase_cytochrome"/>
</dbReference>
<accession>A1WTD0</accession>
<dbReference type="GO" id="GO:0005886">
    <property type="term" value="C:plasma membrane"/>
    <property type="evidence" value="ECO:0007669"/>
    <property type="project" value="UniProtKB-SubCell"/>
</dbReference>
<evidence type="ECO:0000256" key="4">
    <source>
        <dbReference type="ARBA" id="ARBA00022989"/>
    </source>
</evidence>
<dbReference type="HOGENOM" id="CLU_097472_1_0_6"/>
<feature type="transmembrane region" description="Helical" evidence="6">
    <location>
        <begin position="12"/>
        <end position="30"/>
    </location>
</feature>
<keyword evidence="4 6" id="KW-1133">Transmembrane helix</keyword>
<dbReference type="AlphaFoldDB" id="A1WTD0"/>
<reference evidence="8 9" key="2">
    <citation type="journal article" date="2013" name="Stand. Genomic Sci.">
        <title>Complete genome sequence of Halorhodospira halophila SL1.</title>
        <authorList>
            <person name="Challacombe J.F."/>
            <person name="Majid S."/>
            <person name="Deole R."/>
            <person name="Brettin T.S."/>
            <person name="Bruce D."/>
            <person name="Delano S.F."/>
            <person name="Detter J.C."/>
            <person name="Gleasner C.D."/>
            <person name="Han C.S."/>
            <person name="Misra M."/>
            <person name="Reitenga K.G."/>
            <person name="Mikhailova N."/>
            <person name="Woyke T."/>
            <person name="Pitluck S."/>
            <person name="Nolan M."/>
            <person name="Land M.L."/>
            <person name="Saunders E."/>
            <person name="Tapia R."/>
            <person name="Lapidus A."/>
            <person name="Ivanova N."/>
            <person name="Hoff W.D."/>
        </authorList>
    </citation>
    <scope>NUCLEOTIDE SEQUENCE [LARGE SCALE GENOMIC DNA]</scope>
    <source>
        <strain evidence="9">DSM 244 / SL1</strain>
    </source>
</reference>
<feature type="domain" description="Cytochrome b561 bacterial/Ni-hydrogenase" evidence="7">
    <location>
        <begin position="7"/>
        <end position="194"/>
    </location>
</feature>
<dbReference type="OrthoDB" id="1117555at2"/>
<evidence type="ECO:0000256" key="5">
    <source>
        <dbReference type="ARBA" id="ARBA00023136"/>
    </source>
</evidence>
<evidence type="ECO:0000313" key="8">
    <source>
        <dbReference type="EMBL" id="ABM60942.1"/>
    </source>
</evidence>
<keyword evidence="9" id="KW-1185">Reference proteome</keyword>
<dbReference type="EMBL" id="CP000544">
    <property type="protein sequence ID" value="ABM60942.1"/>
    <property type="molecule type" value="Genomic_DNA"/>
</dbReference>
<keyword evidence="3 6" id="KW-0812">Transmembrane</keyword>
<evidence type="ECO:0000256" key="6">
    <source>
        <dbReference type="SAM" id="Phobius"/>
    </source>
</evidence>
<dbReference type="Pfam" id="PF01292">
    <property type="entry name" value="Ni_hydr_CYTB"/>
    <property type="match status" value="1"/>
</dbReference>
<gene>
    <name evidence="8" type="ordered locus">Hhal_0148</name>
</gene>
<dbReference type="PANTHER" id="PTHR30485:SF1">
    <property type="entry name" value="CYTOCHROME YDHU-RELATED"/>
    <property type="match status" value="1"/>
</dbReference>
<name>A1WTD0_HALHL</name>
<dbReference type="Proteomes" id="UP000000647">
    <property type="component" value="Chromosome"/>
</dbReference>
<organism evidence="8 9">
    <name type="scientific">Halorhodospira halophila (strain DSM 244 / SL1)</name>
    <name type="common">Ectothiorhodospira halophila (strain DSM 244 / SL1)</name>
    <dbReference type="NCBI Taxonomy" id="349124"/>
    <lineage>
        <taxon>Bacteria</taxon>
        <taxon>Pseudomonadati</taxon>
        <taxon>Pseudomonadota</taxon>
        <taxon>Gammaproteobacteria</taxon>
        <taxon>Chromatiales</taxon>
        <taxon>Ectothiorhodospiraceae</taxon>
        <taxon>Halorhodospira</taxon>
    </lineage>
</organism>
<dbReference type="SUPFAM" id="SSF81342">
    <property type="entry name" value="Transmembrane di-heme cytochromes"/>
    <property type="match status" value="1"/>
</dbReference>
<dbReference type="PANTHER" id="PTHR30485">
    <property type="entry name" value="NI/FE-HYDROGENASE 1 B-TYPE CYTOCHROME SUBUNIT"/>
    <property type="match status" value="1"/>
</dbReference>
<feature type="transmembrane region" description="Helical" evidence="6">
    <location>
        <begin position="147"/>
        <end position="171"/>
    </location>
</feature>
<dbReference type="STRING" id="349124.Hhal_0148"/>
<dbReference type="RefSeq" id="WP_011812965.1">
    <property type="nucleotide sequence ID" value="NC_008789.1"/>
</dbReference>
<dbReference type="InterPro" id="IPR016174">
    <property type="entry name" value="Di-haem_cyt_TM"/>
</dbReference>
<evidence type="ECO:0000313" key="9">
    <source>
        <dbReference type="Proteomes" id="UP000000647"/>
    </source>
</evidence>
<dbReference type="InterPro" id="IPR011577">
    <property type="entry name" value="Cyt_b561_bac/Ni-Hgenase"/>
</dbReference>
<sequence length="198" mass="22014">MTQVRIFTRFEIFWHWAQAVLIFGLLLTGLEMHGSYALLGFGAAFSTHIVLAWGLIGLWAFAIFWHLTTGEWRQYVPTGSGLGRTVGYYAYGMFSGEAKPFAKTPSAKHNPLQRMAYFGFKAAIAPALWVSGLLLLFYNFWNDTLLGALLSLGAVAGVHLAAAFAMIVFLIGHIYMAATTGNPWYEYLRAMATGYHKE</sequence>
<dbReference type="Gene3D" id="1.20.950.20">
    <property type="entry name" value="Transmembrane di-heme cytochromes, Chain C"/>
    <property type="match status" value="1"/>
</dbReference>
<dbReference type="KEGG" id="hha:Hhal_0148"/>
<evidence type="ECO:0000256" key="3">
    <source>
        <dbReference type="ARBA" id="ARBA00022692"/>
    </source>
</evidence>
<proteinExistence type="predicted"/>
<dbReference type="GO" id="GO:0009055">
    <property type="term" value="F:electron transfer activity"/>
    <property type="evidence" value="ECO:0007669"/>
    <property type="project" value="InterPro"/>
</dbReference>
<reference evidence="9" key="1">
    <citation type="submission" date="2006-12" db="EMBL/GenBank/DDBJ databases">
        <title>Complete sequence of Halorhodospira halophila SL1.</title>
        <authorList>
            <consortium name="US DOE Joint Genome Institute"/>
            <person name="Copeland A."/>
            <person name="Lucas S."/>
            <person name="Lapidus A."/>
            <person name="Barry K."/>
            <person name="Detter J.C."/>
            <person name="Glavina del Rio T."/>
            <person name="Hammon N."/>
            <person name="Israni S."/>
            <person name="Dalin E."/>
            <person name="Tice H."/>
            <person name="Pitluck S."/>
            <person name="Saunders E."/>
            <person name="Brettin T."/>
            <person name="Bruce D."/>
            <person name="Han C."/>
            <person name="Tapia R."/>
            <person name="Schmutz J."/>
            <person name="Larimer F."/>
            <person name="Land M."/>
            <person name="Hauser L."/>
            <person name="Kyrpides N."/>
            <person name="Mikhailova N."/>
            <person name="Hoff W."/>
            <person name="Richardson P."/>
        </authorList>
    </citation>
    <scope>NUCLEOTIDE SEQUENCE [LARGE SCALE GENOMIC DNA]</scope>
    <source>
        <strain evidence="9">DSM 244 / SL1</strain>
    </source>
</reference>
<dbReference type="GO" id="GO:0020037">
    <property type="term" value="F:heme binding"/>
    <property type="evidence" value="ECO:0007669"/>
    <property type="project" value="TreeGrafter"/>
</dbReference>
<comment type="subcellular location">
    <subcellularLocation>
        <location evidence="1">Cell membrane</location>
        <topology evidence="1">Multi-pass membrane protein</topology>
    </subcellularLocation>
</comment>
<dbReference type="eggNOG" id="COG4117">
    <property type="taxonomic scope" value="Bacteria"/>
</dbReference>
<evidence type="ECO:0000256" key="1">
    <source>
        <dbReference type="ARBA" id="ARBA00004651"/>
    </source>
</evidence>
<dbReference type="GO" id="GO:0022904">
    <property type="term" value="P:respiratory electron transport chain"/>
    <property type="evidence" value="ECO:0007669"/>
    <property type="project" value="InterPro"/>
</dbReference>
<feature type="transmembrane region" description="Helical" evidence="6">
    <location>
        <begin position="36"/>
        <end position="65"/>
    </location>
</feature>
<keyword evidence="2" id="KW-1003">Cell membrane</keyword>